<sequence length="180" mass="20944">MIDVETFLGIVVISYSRLDPAYAYPFFRGSKGIIDSDEMSVQGNEFQEQSERELLMGIDKTLYPHMIMAALIALAMFVGSLVWCKTIYDQRNEPTEEEKIEMKRTTLREHFTTTKAPKTEEMPISCPICHDEYQGDDQIAWSDNDECKHHFHTDCIMEWMMKGNDDCPMCRNIYVHIDPL</sequence>
<feature type="domain" description="RING-type" evidence="3">
    <location>
        <begin position="126"/>
        <end position="171"/>
    </location>
</feature>
<evidence type="ECO:0000259" key="3">
    <source>
        <dbReference type="PROSITE" id="PS50089"/>
    </source>
</evidence>
<proteinExistence type="predicted"/>
<comment type="caution">
    <text evidence="4">The sequence shown here is derived from an EMBL/GenBank/DDBJ whole genome shotgun (WGS) entry which is preliminary data.</text>
</comment>
<dbReference type="EMBL" id="BLLK01000045">
    <property type="protein sequence ID" value="GFH51488.1"/>
    <property type="molecule type" value="Genomic_DNA"/>
</dbReference>
<dbReference type="SMART" id="SM00184">
    <property type="entry name" value="RING"/>
    <property type="match status" value="1"/>
</dbReference>
<dbReference type="GO" id="GO:0061630">
    <property type="term" value="F:ubiquitin protein ligase activity"/>
    <property type="evidence" value="ECO:0007669"/>
    <property type="project" value="TreeGrafter"/>
</dbReference>
<evidence type="ECO:0000313" key="4">
    <source>
        <dbReference type="EMBL" id="GFH51488.1"/>
    </source>
</evidence>
<dbReference type="Gene3D" id="3.30.40.10">
    <property type="entry name" value="Zinc/RING finger domain, C3HC4 (zinc finger)"/>
    <property type="match status" value="1"/>
</dbReference>
<keyword evidence="5" id="KW-1185">Reference proteome</keyword>
<dbReference type="InterPro" id="IPR013083">
    <property type="entry name" value="Znf_RING/FYVE/PHD"/>
</dbReference>
<organism evidence="4 5">
    <name type="scientific">Chaetoceros tenuissimus</name>
    <dbReference type="NCBI Taxonomy" id="426638"/>
    <lineage>
        <taxon>Eukaryota</taxon>
        <taxon>Sar</taxon>
        <taxon>Stramenopiles</taxon>
        <taxon>Ochrophyta</taxon>
        <taxon>Bacillariophyta</taxon>
        <taxon>Coscinodiscophyceae</taxon>
        <taxon>Chaetocerotophycidae</taxon>
        <taxon>Chaetocerotales</taxon>
        <taxon>Chaetocerotaceae</taxon>
        <taxon>Chaetoceros</taxon>
    </lineage>
</organism>
<dbReference type="GO" id="GO:0008270">
    <property type="term" value="F:zinc ion binding"/>
    <property type="evidence" value="ECO:0007669"/>
    <property type="project" value="UniProtKB-KW"/>
</dbReference>
<dbReference type="PROSITE" id="PS50089">
    <property type="entry name" value="ZF_RING_2"/>
    <property type="match status" value="1"/>
</dbReference>
<keyword evidence="2" id="KW-1133">Transmembrane helix</keyword>
<protein>
    <recommendedName>
        <fullName evidence="3">RING-type domain-containing protein</fullName>
    </recommendedName>
</protein>
<gene>
    <name evidence="4" type="ORF">CTEN210_07964</name>
</gene>
<accession>A0AAD3CSQ1</accession>
<dbReference type="GO" id="GO:0006511">
    <property type="term" value="P:ubiquitin-dependent protein catabolic process"/>
    <property type="evidence" value="ECO:0007669"/>
    <property type="project" value="TreeGrafter"/>
</dbReference>
<dbReference type="InterPro" id="IPR001841">
    <property type="entry name" value="Znf_RING"/>
</dbReference>
<dbReference type="PANTHER" id="PTHR22765">
    <property type="entry name" value="RING FINGER AND PROTEASE ASSOCIATED DOMAIN-CONTAINING"/>
    <property type="match status" value="1"/>
</dbReference>
<keyword evidence="1" id="KW-0862">Zinc</keyword>
<name>A0AAD3CSQ1_9STRA</name>
<keyword evidence="1" id="KW-0479">Metal-binding</keyword>
<keyword evidence="2" id="KW-0472">Membrane</keyword>
<dbReference type="SUPFAM" id="SSF57850">
    <property type="entry name" value="RING/U-box"/>
    <property type="match status" value="1"/>
</dbReference>
<evidence type="ECO:0000313" key="5">
    <source>
        <dbReference type="Proteomes" id="UP001054902"/>
    </source>
</evidence>
<dbReference type="PANTHER" id="PTHR22765:SF434">
    <property type="entry name" value="GB|AAD18119.1-RELATED"/>
    <property type="match status" value="1"/>
</dbReference>
<dbReference type="CDD" id="cd16448">
    <property type="entry name" value="RING-H2"/>
    <property type="match status" value="1"/>
</dbReference>
<evidence type="ECO:0000256" key="2">
    <source>
        <dbReference type="SAM" id="Phobius"/>
    </source>
</evidence>
<keyword evidence="2" id="KW-0812">Transmembrane</keyword>
<dbReference type="AlphaFoldDB" id="A0AAD3CSQ1"/>
<reference evidence="4 5" key="1">
    <citation type="journal article" date="2021" name="Sci. Rep.">
        <title>The genome of the diatom Chaetoceros tenuissimus carries an ancient integrated fragment of an extant virus.</title>
        <authorList>
            <person name="Hongo Y."/>
            <person name="Kimura K."/>
            <person name="Takaki Y."/>
            <person name="Yoshida Y."/>
            <person name="Baba S."/>
            <person name="Kobayashi G."/>
            <person name="Nagasaki K."/>
            <person name="Hano T."/>
            <person name="Tomaru Y."/>
        </authorList>
    </citation>
    <scope>NUCLEOTIDE SEQUENCE [LARGE SCALE GENOMIC DNA]</scope>
    <source>
        <strain evidence="4 5">NIES-3715</strain>
    </source>
</reference>
<dbReference type="Pfam" id="PF13639">
    <property type="entry name" value="zf-RING_2"/>
    <property type="match status" value="1"/>
</dbReference>
<keyword evidence="1" id="KW-0863">Zinc-finger</keyword>
<dbReference type="Proteomes" id="UP001054902">
    <property type="component" value="Unassembled WGS sequence"/>
</dbReference>
<evidence type="ECO:0000256" key="1">
    <source>
        <dbReference type="PROSITE-ProRule" id="PRU00175"/>
    </source>
</evidence>
<feature type="transmembrane region" description="Helical" evidence="2">
    <location>
        <begin position="62"/>
        <end position="84"/>
    </location>
</feature>
<dbReference type="InterPro" id="IPR051826">
    <property type="entry name" value="E3_ubiquitin-ligase_domain"/>
</dbReference>